<dbReference type="AlphaFoldDB" id="A0A0H2S5C7"/>
<accession>A0A0H2S5C7</accession>
<feature type="region of interest" description="Disordered" evidence="1">
    <location>
        <begin position="150"/>
        <end position="179"/>
    </location>
</feature>
<reference evidence="2 3" key="1">
    <citation type="submission" date="2015-04" db="EMBL/GenBank/DDBJ databases">
        <title>Complete genome sequence of Schizopora paradoxa KUC8140, a cosmopolitan wood degrader in East Asia.</title>
        <authorList>
            <consortium name="DOE Joint Genome Institute"/>
            <person name="Min B."/>
            <person name="Park H."/>
            <person name="Jang Y."/>
            <person name="Kim J.-J."/>
            <person name="Kim K.H."/>
            <person name="Pangilinan J."/>
            <person name="Lipzen A."/>
            <person name="Riley R."/>
            <person name="Grigoriev I.V."/>
            <person name="Spatafora J.W."/>
            <person name="Choi I.-G."/>
        </authorList>
    </citation>
    <scope>NUCLEOTIDE SEQUENCE [LARGE SCALE GENOMIC DNA]</scope>
    <source>
        <strain evidence="2 3">KUC8140</strain>
    </source>
</reference>
<proteinExistence type="predicted"/>
<name>A0A0H2S5C7_9AGAM</name>
<sequence>MDAHLLSQLQTFLPSSNISLLPIKVSEALLRPFKFAVLKSMWMLSSTTTIARNVGEEPDGVVVVERPTAKTLIAYWMHFQEYLGIDAFSPLLYSGQLSSLLRHHRPSPCLLPASESVIFRVPIRTSRTFLGLSEKEYGILKEIGLDQPPSRLNQTSNLSPAISPIPKSSSSHSTGRGRRQFVDGTIRKMEDTTTTRHEVIKMEGFKGTTDLKFIARCNLDIGLRVQNSPRRLSSRPSPSSSEISFCAILNYPPEPLIQIASHDGDKNTQNLAASHPANGGGVIQLSSVGICDTRRGSVNSSRNYLITNLKENKIIQVSTWLGVETKYTYSSHVKCDSFAFPLSKVQIIAIAPFSLSGSSITLVDEDPFHRRLIYLEGSPQKALRIQSATMRKDSCGLE</sequence>
<evidence type="ECO:0000313" key="2">
    <source>
        <dbReference type="EMBL" id="KLO12131.1"/>
    </source>
</evidence>
<feature type="compositionally biased region" description="Low complexity" evidence="1">
    <location>
        <begin position="159"/>
        <end position="173"/>
    </location>
</feature>
<dbReference type="InParanoid" id="A0A0H2S5C7"/>
<evidence type="ECO:0000313" key="3">
    <source>
        <dbReference type="Proteomes" id="UP000053477"/>
    </source>
</evidence>
<dbReference type="EMBL" id="KQ085984">
    <property type="protein sequence ID" value="KLO12131.1"/>
    <property type="molecule type" value="Genomic_DNA"/>
</dbReference>
<gene>
    <name evidence="2" type="ORF">SCHPADRAFT_891025</name>
</gene>
<organism evidence="2 3">
    <name type="scientific">Schizopora paradoxa</name>
    <dbReference type="NCBI Taxonomy" id="27342"/>
    <lineage>
        <taxon>Eukaryota</taxon>
        <taxon>Fungi</taxon>
        <taxon>Dikarya</taxon>
        <taxon>Basidiomycota</taxon>
        <taxon>Agaricomycotina</taxon>
        <taxon>Agaricomycetes</taxon>
        <taxon>Hymenochaetales</taxon>
        <taxon>Schizoporaceae</taxon>
        <taxon>Schizopora</taxon>
    </lineage>
</organism>
<evidence type="ECO:0000256" key="1">
    <source>
        <dbReference type="SAM" id="MobiDB-lite"/>
    </source>
</evidence>
<dbReference type="Proteomes" id="UP000053477">
    <property type="component" value="Unassembled WGS sequence"/>
</dbReference>
<protein>
    <submittedName>
        <fullName evidence="2">Uncharacterized protein</fullName>
    </submittedName>
</protein>
<keyword evidence="3" id="KW-1185">Reference proteome</keyword>